<proteinExistence type="predicted"/>
<gene>
    <name evidence="1" type="ORF">A33Q_3262</name>
</gene>
<dbReference type="Proteomes" id="UP000006073">
    <property type="component" value="Unassembled WGS sequence"/>
</dbReference>
<organism evidence="1 2">
    <name type="scientific">Indibacter alkaliphilus (strain CCUG 57479 / KCTC 22604 / LW1)</name>
    <dbReference type="NCBI Taxonomy" id="1189612"/>
    <lineage>
        <taxon>Bacteria</taxon>
        <taxon>Pseudomonadati</taxon>
        <taxon>Bacteroidota</taxon>
        <taxon>Cytophagia</taxon>
        <taxon>Cytophagales</taxon>
        <taxon>Cyclobacteriaceae</taxon>
    </lineage>
</organism>
<comment type="caution">
    <text evidence="1">The sequence shown here is derived from an EMBL/GenBank/DDBJ whole genome shotgun (WGS) entry which is preliminary data.</text>
</comment>
<evidence type="ECO:0000313" key="1">
    <source>
        <dbReference type="EMBL" id="EOZ95342.1"/>
    </source>
</evidence>
<dbReference type="RefSeq" id="WP_009035310.1">
    <property type="nucleotide sequence ID" value="NZ_ALWO02000038.1"/>
</dbReference>
<protein>
    <submittedName>
        <fullName evidence="1">Uncharacterized protein</fullName>
    </submittedName>
</protein>
<keyword evidence="2" id="KW-1185">Reference proteome</keyword>
<dbReference type="AlphaFoldDB" id="S2D7Z7"/>
<evidence type="ECO:0000313" key="2">
    <source>
        <dbReference type="Proteomes" id="UP000006073"/>
    </source>
</evidence>
<dbReference type="EMBL" id="ALWO02000038">
    <property type="protein sequence ID" value="EOZ95342.1"/>
    <property type="molecule type" value="Genomic_DNA"/>
</dbReference>
<accession>S2D7Z7</accession>
<name>S2D7Z7_INDAL</name>
<sequence length="64" mass="7514">MNGAEWKKCKAVDKGCQEKPGRFPLECPVFPDRFTHPWQSSIFSTLHPFNGAKFSNRKKDSWKW</sequence>
<reference evidence="1 2" key="1">
    <citation type="journal article" date="2013" name="Genome Announc.">
        <title>Draft Genome Sequence of Indibacter alkaliphilus Strain LW1T, Isolated from Lonar Lake, a Haloalkaline Lake in the Buldana District of Maharashtra, India.</title>
        <authorList>
            <person name="Singh A."/>
            <person name="Kumar Jangir P."/>
            <person name="Sharma R."/>
            <person name="Singh A."/>
            <person name="Kumar Pinnaka A."/>
            <person name="Shivaji S."/>
        </authorList>
    </citation>
    <scope>NUCLEOTIDE SEQUENCE [LARGE SCALE GENOMIC DNA]</scope>
    <source>
        <strain evidence="2">CCUG 57479 / KCTC 22604 / LW1</strain>
    </source>
</reference>